<dbReference type="EMBL" id="BAAABV010000011">
    <property type="protein sequence ID" value="GAA0280395.1"/>
    <property type="molecule type" value="Genomic_DNA"/>
</dbReference>
<proteinExistence type="predicted"/>
<reference evidence="1 2" key="1">
    <citation type="journal article" date="2019" name="Int. J. Syst. Evol. Microbiol.">
        <title>The Global Catalogue of Microorganisms (GCM) 10K type strain sequencing project: providing services to taxonomists for standard genome sequencing and annotation.</title>
        <authorList>
            <consortium name="The Broad Institute Genomics Platform"/>
            <consortium name="The Broad Institute Genome Sequencing Center for Infectious Disease"/>
            <person name="Wu L."/>
            <person name="Ma J."/>
        </authorList>
    </citation>
    <scope>NUCLEOTIDE SEQUENCE [LARGE SCALE GENOMIC DNA]</scope>
    <source>
        <strain evidence="1 2">JCM 4505</strain>
    </source>
</reference>
<organism evidence="1 2">
    <name type="scientific">Streptomyces polychromogenes</name>
    <dbReference type="NCBI Taxonomy" id="67342"/>
    <lineage>
        <taxon>Bacteria</taxon>
        <taxon>Bacillati</taxon>
        <taxon>Actinomycetota</taxon>
        <taxon>Actinomycetes</taxon>
        <taxon>Kitasatosporales</taxon>
        <taxon>Streptomycetaceae</taxon>
        <taxon>Streptomyces</taxon>
    </lineage>
</organism>
<accession>A0ABN0V884</accession>
<protein>
    <submittedName>
        <fullName evidence="1">Uncharacterized protein</fullName>
    </submittedName>
</protein>
<evidence type="ECO:0000313" key="2">
    <source>
        <dbReference type="Proteomes" id="UP001501867"/>
    </source>
</evidence>
<gene>
    <name evidence="1" type="ORF">GCM10010302_17710</name>
</gene>
<sequence length="63" mass="6988">MALDRYGDYRVVFEADRDQVPVFTAHGTWVGLAGNPDAPAAAVSSGRFTVRPLETWRRPRARG</sequence>
<dbReference type="Proteomes" id="UP001501867">
    <property type="component" value="Unassembled WGS sequence"/>
</dbReference>
<comment type="caution">
    <text evidence="1">The sequence shown here is derived from an EMBL/GenBank/DDBJ whole genome shotgun (WGS) entry which is preliminary data.</text>
</comment>
<name>A0ABN0V884_9ACTN</name>
<evidence type="ECO:0000313" key="1">
    <source>
        <dbReference type="EMBL" id="GAA0280395.1"/>
    </source>
</evidence>
<keyword evidence="2" id="KW-1185">Reference proteome</keyword>